<name>A0ABY7A861_9FIRM</name>
<proteinExistence type="predicted"/>
<gene>
    <name evidence="1" type="ORF">OW255_13265</name>
</gene>
<sequence length="143" mass="16947">MKNLYVLSAYETSAENFFESLKQFKVDLVLDIRQKNDSQLCGFTKKRDLEYFVRTITGAAYVHDLALAPTDELLNPYLKHWTSWEQYENGYQVLMKERDILSHFKTNYETYSAICLIGTETKKRRSHSEILYSMLLNHFEIKN</sequence>
<accession>A0ABY7A861</accession>
<protein>
    <submittedName>
        <fullName evidence="1">DUF488 domain-containing protein</fullName>
    </submittedName>
</protein>
<dbReference type="Pfam" id="PF04343">
    <property type="entry name" value="DUF488"/>
    <property type="match status" value="1"/>
</dbReference>
<evidence type="ECO:0000313" key="1">
    <source>
        <dbReference type="EMBL" id="WAJ22540.1"/>
    </source>
</evidence>
<dbReference type="Proteomes" id="UP001163115">
    <property type="component" value="Chromosome"/>
</dbReference>
<keyword evidence="2" id="KW-1185">Reference proteome</keyword>
<evidence type="ECO:0000313" key="2">
    <source>
        <dbReference type="Proteomes" id="UP001163115"/>
    </source>
</evidence>
<dbReference type="EMBL" id="CP113524">
    <property type="protein sequence ID" value="WAJ22540.1"/>
    <property type="molecule type" value="Genomic_DNA"/>
</dbReference>
<reference evidence="1" key="1">
    <citation type="submission" date="2022-11" db="EMBL/GenBank/DDBJ databases">
        <title>Lacrimispora xylanolytica sy1, complete genome.</title>
        <authorList>
            <person name="Choi S."/>
        </authorList>
    </citation>
    <scope>NUCLEOTIDE SEQUENCE</scope>
    <source>
        <strain evidence="1">Sy1</strain>
    </source>
</reference>
<dbReference type="InterPro" id="IPR007438">
    <property type="entry name" value="DUF488"/>
</dbReference>
<dbReference type="RefSeq" id="WP_024835289.1">
    <property type="nucleotide sequence ID" value="NZ_CP113524.1"/>
</dbReference>
<organism evidence="1 2">
    <name type="scientific">Lacrimispora xylanolytica</name>
    <dbReference type="NCBI Taxonomy" id="29375"/>
    <lineage>
        <taxon>Bacteria</taxon>
        <taxon>Bacillati</taxon>
        <taxon>Bacillota</taxon>
        <taxon>Clostridia</taxon>
        <taxon>Lachnospirales</taxon>
        <taxon>Lachnospiraceae</taxon>
        <taxon>Lacrimispora</taxon>
    </lineage>
</organism>